<evidence type="ECO:0000313" key="5">
    <source>
        <dbReference type="EMBL" id="TKW52248.1"/>
    </source>
</evidence>
<dbReference type="EMBL" id="PJEX01000250">
    <property type="protein sequence ID" value="TKW52248.1"/>
    <property type="molecule type" value="Genomic_DNA"/>
</dbReference>
<proteinExistence type="predicted"/>
<dbReference type="SUPFAM" id="SSF56801">
    <property type="entry name" value="Acetyl-CoA synthetase-like"/>
    <property type="match status" value="1"/>
</dbReference>
<dbReference type="STRING" id="1306861.A0A4U6X9G1"/>
<feature type="compositionally biased region" description="Basic residues" evidence="3">
    <location>
        <begin position="261"/>
        <end position="274"/>
    </location>
</feature>
<dbReference type="Pfam" id="PF00501">
    <property type="entry name" value="AMP-binding"/>
    <property type="match status" value="2"/>
</dbReference>
<gene>
    <name evidence="5" type="primary">ccsA</name>
    <name evidence="5" type="ORF">CTA1_11006</name>
</gene>
<feature type="compositionally biased region" description="Gly residues" evidence="3">
    <location>
        <begin position="240"/>
        <end position="258"/>
    </location>
</feature>
<feature type="compositionally biased region" description="Basic and acidic residues" evidence="3">
    <location>
        <begin position="275"/>
        <end position="284"/>
    </location>
</feature>
<dbReference type="PANTHER" id="PTHR44845:SF6">
    <property type="entry name" value="BETA-ALANINE-ACTIVATING ENZYME"/>
    <property type="match status" value="1"/>
</dbReference>
<dbReference type="AlphaFoldDB" id="A0A4U6X9G1"/>
<dbReference type="InterPro" id="IPR000873">
    <property type="entry name" value="AMP-dep_synth/lig_dom"/>
</dbReference>
<dbReference type="PANTHER" id="PTHR44845">
    <property type="entry name" value="CARRIER DOMAIN-CONTAINING PROTEIN"/>
    <property type="match status" value="1"/>
</dbReference>
<feature type="domain" description="AMP-dependent synthetase/ligase" evidence="4">
    <location>
        <begin position="158"/>
        <end position="214"/>
    </location>
</feature>
<evidence type="ECO:0000256" key="2">
    <source>
        <dbReference type="ARBA" id="ARBA00022553"/>
    </source>
</evidence>
<evidence type="ECO:0000256" key="1">
    <source>
        <dbReference type="ARBA" id="ARBA00022450"/>
    </source>
</evidence>
<dbReference type="InterPro" id="IPR042099">
    <property type="entry name" value="ANL_N_sf"/>
</dbReference>
<protein>
    <submittedName>
        <fullName evidence="5">Polyketide synthase-nonribosomal peptide synthetase</fullName>
    </submittedName>
</protein>
<dbReference type="Proteomes" id="UP000310108">
    <property type="component" value="Unassembled WGS sequence"/>
</dbReference>
<keyword evidence="1" id="KW-0596">Phosphopantetheine</keyword>
<keyword evidence="6" id="KW-1185">Reference proteome</keyword>
<comment type="caution">
    <text evidence="5">The sequence shown here is derived from an EMBL/GenBank/DDBJ whole genome shotgun (WGS) entry which is preliminary data.</text>
</comment>
<evidence type="ECO:0000256" key="3">
    <source>
        <dbReference type="SAM" id="MobiDB-lite"/>
    </source>
</evidence>
<keyword evidence="2" id="KW-0597">Phosphoprotein</keyword>
<sequence length="435" mass="46675">MYAYSAQWTVDGTTDESNMLWTLEQEVVVVDDSVTLPPRLRPSPALNDRVQLQPPRHFLFSGYVVVLGHRGTVTSVSSYSSPEDHLRALARGLIAACVLEPLQAGQSLLVYGADAKQADALSFYADRKSAAVTFAVPERREGTTTMTTTTTTGVPVATVYQEPSADWVCSMIAIMRIGAVYVPLDMAIPVPRLVKIVEDWKPDVLVFQGQTAEIARAELLPARFPGSEMLVPPTRCDFGPGSGSGSGSDSGSDSGPGLGTKRSHRRRRRRRRRHNSPDKSDRVPKGIVLTHGNLANEVEQSARTYSFSPEDVVLQSSALSFDMSLTQIFSAVAHGGTLCMMPLGMRGDAVGIAAAMAREGVTLTGATPSEYAVWLAHGGGGGGGHRLSSWRIALAGGEPIKPSLLQRFRTLGKEDLESIGGLVFPEVLSSVPEEE</sequence>
<name>A0A4U6X9G1_9PEZI</name>
<feature type="domain" description="AMP-dependent synthetase/ligase" evidence="4">
    <location>
        <begin position="284"/>
        <end position="418"/>
    </location>
</feature>
<accession>A0A4U6X9G1</accession>
<reference evidence="5 6" key="1">
    <citation type="journal article" date="2019" name="PLoS ONE">
        <title>Comparative genome analysis indicates high evolutionary potential of pathogenicity genes in Colletotrichum tanaceti.</title>
        <authorList>
            <person name="Lelwala R.V."/>
            <person name="Korhonen P.K."/>
            <person name="Young N.D."/>
            <person name="Scott J.B."/>
            <person name="Ades P.A."/>
            <person name="Gasser R.B."/>
            <person name="Taylor P.W.J."/>
        </authorList>
    </citation>
    <scope>NUCLEOTIDE SEQUENCE [LARGE SCALE GENOMIC DNA]</scope>
    <source>
        <strain evidence="5">BRIP57314</strain>
    </source>
</reference>
<evidence type="ECO:0000313" key="6">
    <source>
        <dbReference type="Proteomes" id="UP000310108"/>
    </source>
</evidence>
<evidence type="ECO:0000259" key="4">
    <source>
        <dbReference type="Pfam" id="PF00501"/>
    </source>
</evidence>
<feature type="region of interest" description="Disordered" evidence="3">
    <location>
        <begin position="231"/>
        <end position="288"/>
    </location>
</feature>
<organism evidence="5 6">
    <name type="scientific">Colletotrichum tanaceti</name>
    <dbReference type="NCBI Taxonomy" id="1306861"/>
    <lineage>
        <taxon>Eukaryota</taxon>
        <taxon>Fungi</taxon>
        <taxon>Dikarya</taxon>
        <taxon>Ascomycota</taxon>
        <taxon>Pezizomycotina</taxon>
        <taxon>Sordariomycetes</taxon>
        <taxon>Hypocreomycetidae</taxon>
        <taxon>Glomerellales</taxon>
        <taxon>Glomerellaceae</taxon>
        <taxon>Colletotrichum</taxon>
        <taxon>Colletotrichum destructivum species complex</taxon>
    </lineage>
</organism>
<dbReference type="Gene3D" id="3.40.50.12780">
    <property type="entry name" value="N-terminal domain of ligase-like"/>
    <property type="match status" value="2"/>
</dbReference>